<dbReference type="GO" id="GO:0008999">
    <property type="term" value="F:protein-N-terminal-alanine acetyltransferase activity"/>
    <property type="evidence" value="ECO:0007669"/>
    <property type="project" value="TreeGrafter"/>
</dbReference>
<sequence length="201" mass="21896">MSEPVEPTPTPLAVPVLSGTLVTLRPHSVGDLDAVLERCVDPMTQRYTTIPLQYTREMAREYLTGLLEPSPAFASWAIEVEARYAGTIDLRSLPVDVGAGDLGFVTHPAFRGRGVMSEAVSLVVGHAFDTLGWQTVRWQAHAGNWGSAKAVWRAGFPVPVFVPDLLLERGKLVDGWNSTLHADSDRQPVAPWDDVVAALTR</sequence>
<dbReference type="InterPro" id="IPR016181">
    <property type="entry name" value="Acyl_CoA_acyltransferase"/>
</dbReference>
<dbReference type="PROSITE" id="PS51186">
    <property type="entry name" value="GNAT"/>
    <property type="match status" value="1"/>
</dbReference>
<dbReference type="OrthoDB" id="9795188at2"/>
<protein>
    <submittedName>
        <fullName evidence="2">Protein N-acetyltransferase, RimJ/RimL family</fullName>
    </submittedName>
</protein>
<dbReference type="AlphaFoldDB" id="A0A1H0STF2"/>
<proteinExistence type="predicted"/>
<gene>
    <name evidence="2" type="ORF">SAMN04489867_2500</name>
</gene>
<dbReference type="PANTHER" id="PTHR43441:SF10">
    <property type="entry name" value="ACETYLTRANSFERASE"/>
    <property type="match status" value="1"/>
</dbReference>
<dbReference type="RefSeq" id="WP_091785948.1">
    <property type="nucleotide sequence ID" value="NZ_LT629711.1"/>
</dbReference>
<evidence type="ECO:0000313" key="2">
    <source>
        <dbReference type="EMBL" id="SDP45067.1"/>
    </source>
</evidence>
<reference evidence="3" key="1">
    <citation type="submission" date="2016-10" db="EMBL/GenBank/DDBJ databases">
        <authorList>
            <person name="Varghese N."/>
            <person name="Submissions S."/>
        </authorList>
    </citation>
    <scope>NUCLEOTIDE SEQUENCE [LARGE SCALE GENOMIC DNA]</scope>
    <source>
        <strain evidence="3">DSM 22329</strain>
    </source>
</reference>
<keyword evidence="2" id="KW-0808">Transferase</keyword>
<dbReference type="GO" id="GO:0005737">
    <property type="term" value="C:cytoplasm"/>
    <property type="evidence" value="ECO:0007669"/>
    <property type="project" value="TreeGrafter"/>
</dbReference>
<dbReference type="InterPro" id="IPR000182">
    <property type="entry name" value="GNAT_dom"/>
</dbReference>
<keyword evidence="3" id="KW-1185">Reference proteome</keyword>
<dbReference type="PANTHER" id="PTHR43441">
    <property type="entry name" value="RIBOSOMAL-PROTEIN-SERINE ACETYLTRANSFERASE"/>
    <property type="match status" value="1"/>
</dbReference>
<dbReference type="GO" id="GO:1990189">
    <property type="term" value="F:protein N-terminal-serine acetyltransferase activity"/>
    <property type="evidence" value="ECO:0007669"/>
    <property type="project" value="TreeGrafter"/>
</dbReference>
<organism evidence="2 3">
    <name type="scientific">Pedococcus dokdonensis</name>
    <dbReference type="NCBI Taxonomy" id="443156"/>
    <lineage>
        <taxon>Bacteria</taxon>
        <taxon>Bacillati</taxon>
        <taxon>Actinomycetota</taxon>
        <taxon>Actinomycetes</taxon>
        <taxon>Micrococcales</taxon>
        <taxon>Intrasporangiaceae</taxon>
        <taxon>Pedococcus</taxon>
    </lineage>
</organism>
<accession>A0A1H0STF2</accession>
<dbReference type="SUPFAM" id="SSF55729">
    <property type="entry name" value="Acyl-CoA N-acyltransferases (Nat)"/>
    <property type="match status" value="1"/>
</dbReference>
<evidence type="ECO:0000313" key="3">
    <source>
        <dbReference type="Proteomes" id="UP000199077"/>
    </source>
</evidence>
<dbReference type="Proteomes" id="UP000199077">
    <property type="component" value="Chromosome I"/>
</dbReference>
<dbReference type="CDD" id="cd04301">
    <property type="entry name" value="NAT_SF"/>
    <property type="match status" value="1"/>
</dbReference>
<dbReference type="InterPro" id="IPR051908">
    <property type="entry name" value="Ribosomal_N-acetyltransferase"/>
</dbReference>
<feature type="domain" description="N-acetyltransferase" evidence="1">
    <location>
        <begin position="22"/>
        <end position="174"/>
    </location>
</feature>
<dbReference type="Gene3D" id="3.40.630.30">
    <property type="match status" value="1"/>
</dbReference>
<name>A0A1H0STF2_9MICO</name>
<dbReference type="EMBL" id="LT629711">
    <property type="protein sequence ID" value="SDP45067.1"/>
    <property type="molecule type" value="Genomic_DNA"/>
</dbReference>
<dbReference type="Pfam" id="PF13302">
    <property type="entry name" value="Acetyltransf_3"/>
    <property type="match status" value="1"/>
</dbReference>
<dbReference type="STRING" id="443156.SAMN04489867_2500"/>
<evidence type="ECO:0000259" key="1">
    <source>
        <dbReference type="PROSITE" id="PS51186"/>
    </source>
</evidence>